<accession>A0ACC0CBT1</accession>
<evidence type="ECO:0000313" key="2">
    <source>
        <dbReference type="Proteomes" id="UP001060085"/>
    </source>
</evidence>
<comment type="caution">
    <text evidence="1">The sequence shown here is derived from an EMBL/GenBank/DDBJ whole genome shotgun (WGS) entry which is preliminary data.</text>
</comment>
<keyword evidence="2" id="KW-1185">Reference proteome</keyword>
<sequence>MMVTENKPYLSILSGKMAEVKDECCLENKQSAAGSTSSVSENSESVTIKSPGIGSPTPTSPSHRRTTGPIRRAKGGWTPEEDDTLKRAVAAFKGKCWKKIAEFFPDRSEVQCLHRWQKVLNPELVKGPWTQEEDEKIVQLVAKYGPTKWSVIAKSLPGRIGKQCRERWHNHLNPNIKKDAWTLEEELALMNAHRVHGNKWAEIAKVLPGRTDNAIKNHWNSSLKKKLDFYLATGNLPPVAKNGLQNGSKDLSTTASTGNLIDSFTRGSDLTATSPGIGDGCKLEVVGKDNTEIAILSQCVGVSTSCPQQESADYEDIRYEELSSQVNSIEIDPESAVKLDQCRTHSENVKYEVPQGSLHSPVPEYGPLYYEPPQLESFVPLYPDVQSICWVQYDSNSSLTLSPVAFFTPPRVRADELFTQTPESILKIAAKSFPHTPSILRKRKTETQSSTSSNKVEKVGNRSSSFQRSCHESPCDDKLNDSKTFNASPPYRLRSKRTTIFKSVEKQLEFSFNREQSKNISKPGSSTIMDISPNKNNLQTSKMGVT</sequence>
<gene>
    <name evidence="1" type="ORF">M9H77_03609</name>
</gene>
<dbReference type="EMBL" id="CM044701">
    <property type="protein sequence ID" value="KAI5682381.1"/>
    <property type="molecule type" value="Genomic_DNA"/>
</dbReference>
<organism evidence="1 2">
    <name type="scientific">Catharanthus roseus</name>
    <name type="common">Madagascar periwinkle</name>
    <name type="synonym">Vinca rosea</name>
    <dbReference type="NCBI Taxonomy" id="4058"/>
    <lineage>
        <taxon>Eukaryota</taxon>
        <taxon>Viridiplantae</taxon>
        <taxon>Streptophyta</taxon>
        <taxon>Embryophyta</taxon>
        <taxon>Tracheophyta</taxon>
        <taxon>Spermatophyta</taxon>
        <taxon>Magnoliopsida</taxon>
        <taxon>eudicotyledons</taxon>
        <taxon>Gunneridae</taxon>
        <taxon>Pentapetalae</taxon>
        <taxon>asterids</taxon>
        <taxon>lamiids</taxon>
        <taxon>Gentianales</taxon>
        <taxon>Apocynaceae</taxon>
        <taxon>Rauvolfioideae</taxon>
        <taxon>Vinceae</taxon>
        <taxon>Catharanthinae</taxon>
        <taxon>Catharanthus</taxon>
    </lineage>
</organism>
<reference evidence="2" key="1">
    <citation type="journal article" date="2023" name="Nat. Plants">
        <title>Single-cell RNA sequencing provides a high-resolution roadmap for understanding the multicellular compartmentation of specialized metabolism.</title>
        <authorList>
            <person name="Sun S."/>
            <person name="Shen X."/>
            <person name="Li Y."/>
            <person name="Li Y."/>
            <person name="Wang S."/>
            <person name="Li R."/>
            <person name="Zhang H."/>
            <person name="Shen G."/>
            <person name="Guo B."/>
            <person name="Wei J."/>
            <person name="Xu J."/>
            <person name="St-Pierre B."/>
            <person name="Chen S."/>
            <person name="Sun C."/>
        </authorList>
    </citation>
    <scope>NUCLEOTIDE SEQUENCE [LARGE SCALE GENOMIC DNA]</scope>
</reference>
<evidence type="ECO:0000313" key="1">
    <source>
        <dbReference type="EMBL" id="KAI5682381.1"/>
    </source>
</evidence>
<protein>
    <submittedName>
        <fullName evidence="1">Uncharacterized protein</fullName>
    </submittedName>
</protein>
<dbReference type="Proteomes" id="UP001060085">
    <property type="component" value="Linkage Group LG01"/>
</dbReference>
<proteinExistence type="predicted"/>
<name>A0ACC0CBT1_CATRO</name>